<dbReference type="EMBL" id="OA570941">
    <property type="protein sequence ID" value="CAD7203660.1"/>
    <property type="molecule type" value="Genomic_DNA"/>
</dbReference>
<accession>A0A7R8VRU3</accession>
<evidence type="ECO:0000313" key="1">
    <source>
        <dbReference type="EMBL" id="CAD7203660.1"/>
    </source>
</evidence>
<proteinExistence type="predicted"/>
<protein>
    <submittedName>
        <fullName evidence="1">Uncharacterized protein</fullName>
    </submittedName>
</protein>
<organism evidence="1">
    <name type="scientific">Timema douglasi</name>
    <name type="common">Walking stick</name>
    <dbReference type="NCBI Taxonomy" id="61478"/>
    <lineage>
        <taxon>Eukaryota</taxon>
        <taxon>Metazoa</taxon>
        <taxon>Ecdysozoa</taxon>
        <taxon>Arthropoda</taxon>
        <taxon>Hexapoda</taxon>
        <taxon>Insecta</taxon>
        <taxon>Pterygota</taxon>
        <taxon>Neoptera</taxon>
        <taxon>Polyneoptera</taxon>
        <taxon>Phasmatodea</taxon>
        <taxon>Timematodea</taxon>
        <taxon>Timematoidea</taxon>
        <taxon>Timematidae</taxon>
        <taxon>Timema</taxon>
    </lineage>
</organism>
<sequence length="108" mass="12804">MLVWSRKRGIIMIHHVEVSKSIPNQETRQGATPRVMGYRASMFAHGLKLKEQAINECVKYHTRSAHWTWKLDRGAKYWLKKGELWKVDELIRTRVAMSAEIRRLMIEE</sequence>
<dbReference type="AlphaFoldDB" id="A0A7R8VRU3"/>
<gene>
    <name evidence="1" type="ORF">TDIB3V08_LOCUS9827</name>
</gene>
<name>A0A7R8VRU3_TIMDO</name>
<reference evidence="1" key="1">
    <citation type="submission" date="2020-11" db="EMBL/GenBank/DDBJ databases">
        <authorList>
            <person name="Tran Van P."/>
        </authorList>
    </citation>
    <scope>NUCLEOTIDE SEQUENCE</scope>
</reference>